<sequence>MCVSTLPPMTSPLSNVPIYRQLADLLAEQIEEGKLRPGQPLPSELHLQQTYGVARGTVRMAMRELRDRGLVVTVHARGTFVAEQG</sequence>
<protein>
    <submittedName>
        <fullName evidence="5">Regulatory protein, gntR family</fullName>
    </submittedName>
</protein>
<keyword evidence="6" id="KW-1185">Reference proteome</keyword>
<organism evidence="5 6">
    <name type="scientific">Micromonospora coriariae</name>
    <dbReference type="NCBI Taxonomy" id="285665"/>
    <lineage>
        <taxon>Bacteria</taxon>
        <taxon>Bacillati</taxon>
        <taxon>Actinomycetota</taxon>
        <taxon>Actinomycetes</taxon>
        <taxon>Micromonosporales</taxon>
        <taxon>Micromonosporaceae</taxon>
        <taxon>Micromonospora</taxon>
    </lineage>
</organism>
<dbReference type="PRINTS" id="PR00035">
    <property type="entry name" value="HTHGNTR"/>
</dbReference>
<dbReference type="Pfam" id="PF00392">
    <property type="entry name" value="GntR"/>
    <property type="match status" value="1"/>
</dbReference>
<dbReference type="OrthoDB" id="4558810at2"/>
<dbReference type="SUPFAM" id="SSF46785">
    <property type="entry name" value="Winged helix' DNA-binding domain"/>
    <property type="match status" value="1"/>
</dbReference>
<keyword evidence="3" id="KW-0804">Transcription</keyword>
<evidence type="ECO:0000313" key="6">
    <source>
        <dbReference type="Proteomes" id="UP000198243"/>
    </source>
</evidence>
<dbReference type="GO" id="GO:0003700">
    <property type="term" value="F:DNA-binding transcription factor activity"/>
    <property type="evidence" value="ECO:0007669"/>
    <property type="project" value="InterPro"/>
</dbReference>
<evidence type="ECO:0000256" key="2">
    <source>
        <dbReference type="ARBA" id="ARBA00023125"/>
    </source>
</evidence>
<dbReference type="InterPro" id="IPR036390">
    <property type="entry name" value="WH_DNA-bd_sf"/>
</dbReference>
<dbReference type="SMART" id="SM00345">
    <property type="entry name" value="HTH_GNTR"/>
    <property type="match status" value="1"/>
</dbReference>
<evidence type="ECO:0000313" key="5">
    <source>
        <dbReference type="EMBL" id="SCE96411.1"/>
    </source>
</evidence>
<dbReference type="InterPro" id="IPR036388">
    <property type="entry name" value="WH-like_DNA-bd_sf"/>
</dbReference>
<dbReference type="PROSITE" id="PS50949">
    <property type="entry name" value="HTH_GNTR"/>
    <property type="match status" value="1"/>
</dbReference>
<keyword evidence="2" id="KW-0238">DNA-binding</keyword>
<evidence type="ECO:0000259" key="4">
    <source>
        <dbReference type="PROSITE" id="PS50949"/>
    </source>
</evidence>
<dbReference type="InterPro" id="IPR000524">
    <property type="entry name" value="Tscrpt_reg_HTH_GntR"/>
</dbReference>
<keyword evidence="1" id="KW-0805">Transcription regulation</keyword>
<reference evidence="6" key="1">
    <citation type="submission" date="2016-06" db="EMBL/GenBank/DDBJ databases">
        <authorList>
            <person name="Varghese N."/>
            <person name="Submissions Spin"/>
        </authorList>
    </citation>
    <scope>NUCLEOTIDE SEQUENCE [LARGE SCALE GENOMIC DNA]</scope>
    <source>
        <strain evidence="6">DSM 44875</strain>
    </source>
</reference>
<evidence type="ECO:0000256" key="3">
    <source>
        <dbReference type="ARBA" id="ARBA00023163"/>
    </source>
</evidence>
<dbReference type="PANTHER" id="PTHR44846">
    <property type="entry name" value="MANNOSYL-D-GLYCERATE TRANSPORT/METABOLISM SYSTEM REPRESSOR MNGR-RELATED"/>
    <property type="match status" value="1"/>
</dbReference>
<dbReference type="EMBL" id="LT607412">
    <property type="protein sequence ID" value="SCE96411.1"/>
    <property type="molecule type" value="Genomic_DNA"/>
</dbReference>
<gene>
    <name evidence="5" type="ORF">GA0070607_3744</name>
</gene>
<dbReference type="CDD" id="cd07377">
    <property type="entry name" value="WHTH_GntR"/>
    <property type="match status" value="1"/>
</dbReference>
<feature type="domain" description="HTH gntR-type" evidence="4">
    <location>
        <begin position="16"/>
        <end position="84"/>
    </location>
</feature>
<dbReference type="Proteomes" id="UP000198243">
    <property type="component" value="Chromosome I"/>
</dbReference>
<dbReference type="GO" id="GO:0045892">
    <property type="term" value="P:negative regulation of DNA-templated transcription"/>
    <property type="evidence" value="ECO:0007669"/>
    <property type="project" value="TreeGrafter"/>
</dbReference>
<dbReference type="InterPro" id="IPR050679">
    <property type="entry name" value="Bact_HTH_transcr_reg"/>
</dbReference>
<name>A0A1C4WKI4_9ACTN</name>
<dbReference type="Gene3D" id="1.10.10.10">
    <property type="entry name" value="Winged helix-like DNA-binding domain superfamily/Winged helix DNA-binding domain"/>
    <property type="match status" value="1"/>
</dbReference>
<dbReference type="GO" id="GO:0003677">
    <property type="term" value="F:DNA binding"/>
    <property type="evidence" value="ECO:0007669"/>
    <property type="project" value="UniProtKB-KW"/>
</dbReference>
<dbReference type="AlphaFoldDB" id="A0A1C4WKI4"/>
<evidence type="ECO:0000256" key="1">
    <source>
        <dbReference type="ARBA" id="ARBA00023015"/>
    </source>
</evidence>
<accession>A0A1C4WKI4</accession>
<dbReference type="PANTHER" id="PTHR44846:SF1">
    <property type="entry name" value="MANNOSYL-D-GLYCERATE TRANSPORT_METABOLISM SYSTEM REPRESSOR MNGR-RELATED"/>
    <property type="match status" value="1"/>
</dbReference>
<proteinExistence type="predicted"/>